<evidence type="ECO:0000313" key="1">
    <source>
        <dbReference type="EMBL" id="GIO49988.1"/>
    </source>
</evidence>
<name>A0A919YI22_9BACL</name>
<dbReference type="Proteomes" id="UP000682811">
    <property type="component" value="Unassembled WGS sequence"/>
</dbReference>
<protein>
    <submittedName>
        <fullName evidence="1">Uncharacterized protein</fullName>
    </submittedName>
</protein>
<comment type="caution">
    <text evidence="1">The sequence shown here is derived from an EMBL/GenBank/DDBJ whole genome shotgun (WGS) entry which is preliminary data.</text>
</comment>
<gene>
    <name evidence="1" type="ORF">J34TS1_47530</name>
</gene>
<dbReference type="AlphaFoldDB" id="A0A919YI22"/>
<organism evidence="1 2">
    <name type="scientific">Paenibacillus azoreducens</name>
    <dbReference type="NCBI Taxonomy" id="116718"/>
    <lineage>
        <taxon>Bacteria</taxon>
        <taxon>Bacillati</taxon>
        <taxon>Bacillota</taxon>
        <taxon>Bacilli</taxon>
        <taxon>Bacillales</taxon>
        <taxon>Paenibacillaceae</taxon>
        <taxon>Paenibacillus</taxon>
    </lineage>
</organism>
<evidence type="ECO:0000313" key="2">
    <source>
        <dbReference type="Proteomes" id="UP000682811"/>
    </source>
</evidence>
<sequence>MQSEDRKLVLKKDIFDAVKNVGIVHGDTACFVQALWKIDFPRSTGSLASYMLKSL</sequence>
<keyword evidence="2" id="KW-1185">Reference proteome</keyword>
<dbReference type="EMBL" id="BORT01000027">
    <property type="protein sequence ID" value="GIO49988.1"/>
    <property type="molecule type" value="Genomic_DNA"/>
</dbReference>
<accession>A0A919YI22</accession>
<dbReference type="RefSeq" id="WP_212980320.1">
    <property type="nucleotide sequence ID" value="NZ_AP025343.1"/>
</dbReference>
<proteinExistence type="predicted"/>
<reference evidence="1 2" key="1">
    <citation type="submission" date="2021-03" db="EMBL/GenBank/DDBJ databases">
        <title>Antimicrobial resistance genes in bacteria isolated from Japanese honey, and their potential for conferring macrolide and lincosamide resistance in the American foulbrood pathogen Paenibacillus larvae.</title>
        <authorList>
            <person name="Okamoto M."/>
            <person name="Kumagai M."/>
            <person name="Kanamori H."/>
            <person name="Takamatsu D."/>
        </authorList>
    </citation>
    <scope>NUCLEOTIDE SEQUENCE [LARGE SCALE GENOMIC DNA]</scope>
    <source>
        <strain evidence="1 2">J34TS1</strain>
    </source>
</reference>